<dbReference type="OrthoDB" id="5783963at2759"/>
<evidence type="ECO:0000256" key="2">
    <source>
        <dbReference type="ARBA" id="ARBA00022801"/>
    </source>
</evidence>
<dbReference type="PANTHER" id="PTHR12304">
    <property type="entry name" value="INOSINE-URIDINE PREFERRING NUCLEOSIDE HYDROLASE"/>
    <property type="match status" value="1"/>
</dbReference>
<evidence type="ECO:0000313" key="5">
    <source>
        <dbReference type="EMBL" id="KAF1944562.1"/>
    </source>
</evidence>
<dbReference type="InterPro" id="IPR023186">
    <property type="entry name" value="IUNH"/>
</dbReference>
<protein>
    <submittedName>
        <fullName evidence="5">Nucleoside hydrolase</fullName>
    </submittedName>
</protein>
<gene>
    <name evidence="5" type="ORF">EJ02DRAFT_442593</name>
</gene>
<dbReference type="InterPro" id="IPR001910">
    <property type="entry name" value="Inosine/uridine_hydrolase_dom"/>
</dbReference>
<dbReference type="InterPro" id="IPR036452">
    <property type="entry name" value="Ribo_hydro-like"/>
</dbReference>
<dbReference type="EMBL" id="ML976016">
    <property type="protein sequence ID" value="KAF1944562.1"/>
    <property type="molecule type" value="Genomic_DNA"/>
</dbReference>
<proteinExistence type="inferred from homology"/>
<dbReference type="PANTHER" id="PTHR12304:SF56">
    <property type="entry name" value="HYDROLASE, PUTATIVE (AFU_ORTHOLOGUE AFUA_1G11790)-RELATED"/>
    <property type="match status" value="1"/>
</dbReference>
<organism evidence="5 6">
    <name type="scientific">Clathrospora elynae</name>
    <dbReference type="NCBI Taxonomy" id="706981"/>
    <lineage>
        <taxon>Eukaryota</taxon>
        <taxon>Fungi</taxon>
        <taxon>Dikarya</taxon>
        <taxon>Ascomycota</taxon>
        <taxon>Pezizomycotina</taxon>
        <taxon>Dothideomycetes</taxon>
        <taxon>Pleosporomycetidae</taxon>
        <taxon>Pleosporales</taxon>
        <taxon>Diademaceae</taxon>
        <taxon>Clathrospora</taxon>
    </lineage>
</organism>
<sequence length="449" mass="49633">MAPNKIIIDTDPGVDDILAMLLAFSAKAEELDILMVSLTFGNVEVQNCLRNVVTLFHYIEKERAWRKEHGRPEGFETLNTRKPIVAIGAEEPLAEHMMVADFFHGVDGLGGIHHSHPHLSPAETWKSLFKPTPGSMSKEEAAALQAVKDQHSLFTPSLKPAHEVMLDLLRENEPDTVTIVAVGPLTNLAIAAAKDPETFLRVKEVVVMGGAVDAPGNLNARNQMTPGAEFNTYADSIASARIFALTSQNPHLTMPPTLAENKKEQLPPYPSSTKLSKQLVLKLFPLDTTESHMLPKTMFEDYIKRKNVAGSPLAEWTALFLNITFQKNATLNPQQQVDSVPKMGLQLHDPLTVWYALCPANAAWTFKTEDIRVETSGQWTRGCLVVDRRGRPVKAGEGPIGEEEEVMGDAGGWRDSRRGNRVAWCTKSPGTEKFARVILHRVLGDGEQW</sequence>
<name>A0A6A5SXW5_9PLEO</name>
<dbReference type="GO" id="GO:0008477">
    <property type="term" value="F:purine nucleosidase activity"/>
    <property type="evidence" value="ECO:0007669"/>
    <property type="project" value="TreeGrafter"/>
</dbReference>
<evidence type="ECO:0000259" key="4">
    <source>
        <dbReference type="Pfam" id="PF01156"/>
    </source>
</evidence>
<evidence type="ECO:0000313" key="6">
    <source>
        <dbReference type="Proteomes" id="UP000800038"/>
    </source>
</evidence>
<dbReference type="Proteomes" id="UP000800038">
    <property type="component" value="Unassembled WGS sequence"/>
</dbReference>
<keyword evidence="6" id="KW-1185">Reference proteome</keyword>
<evidence type="ECO:0000256" key="3">
    <source>
        <dbReference type="ARBA" id="ARBA00023295"/>
    </source>
</evidence>
<dbReference type="GO" id="GO:0005829">
    <property type="term" value="C:cytosol"/>
    <property type="evidence" value="ECO:0007669"/>
    <property type="project" value="TreeGrafter"/>
</dbReference>
<evidence type="ECO:0000256" key="1">
    <source>
        <dbReference type="ARBA" id="ARBA00009176"/>
    </source>
</evidence>
<dbReference type="AlphaFoldDB" id="A0A6A5SXW5"/>
<reference evidence="5" key="1">
    <citation type="journal article" date="2020" name="Stud. Mycol.">
        <title>101 Dothideomycetes genomes: a test case for predicting lifestyles and emergence of pathogens.</title>
        <authorList>
            <person name="Haridas S."/>
            <person name="Albert R."/>
            <person name="Binder M."/>
            <person name="Bloem J."/>
            <person name="Labutti K."/>
            <person name="Salamov A."/>
            <person name="Andreopoulos B."/>
            <person name="Baker S."/>
            <person name="Barry K."/>
            <person name="Bills G."/>
            <person name="Bluhm B."/>
            <person name="Cannon C."/>
            <person name="Castanera R."/>
            <person name="Culley D."/>
            <person name="Daum C."/>
            <person name="Ezra D."/>
            <person name="Gonzalez J."/>
            <person name="Henrissat B."/>
            <person name="Kuo A."/>
            <person name="Liang C."/>
            <person name="Lipzen A."/>
            <person name="Lutzoni F."/>
            <person name="Magnuson J."/>
            <person name="Mondo S."/>
            <person name="Nolan M."/>
            <person name="Ohm R."/>
            <person name="Pangilinan J."/>
            <person name="Park H.-J."/>
            <person name="Ramirez L."/>
            <person name="Alfaro M."/>
            <person name="Sun H."/>
            <person name="Tritt A."/>
            <person name="Yoshinaga Y."/>
            <person name="Zwiers L.-H."/>
            <person name="Turgeon B."/>
            <person name="Goodwin S."/>
            <person name="Spatafora J."/>
            <person name="Crous P."/>
            <person name="Grigoriev I."/>
        </authorList>
    </citation>
    <scope>NUCLEOTIDE SEQUENCE</scope>
    <source>
        <strain evidence="5">CBS 161.51</strain>
    </source>
</reference>
<dbReference type="Pfam" id="PF01156">
    <property type="entry name" value="IU_nuc_hydro"/>
    <property type="match status" value="1"/>
</dbReference>
<accession>A0A6A5SXW5</accession>
<feature type="domain" description="Inosine/uridine-preferring nucleoside hydrolase" evidence="4">
    <location>
        <begin position="6"/>
        <end position="391"/>
    </location>
</feature>
<keyword evidence="2 5" id="KW-0378">Hydrolase</keyword>
<comment type="similarity">
    <text evidence="1">Belongs to the IUNH family.</text>
</comment>
<keyword evidence="3" id="KW-0326">Glycosidase</keyword>
<dbReference type="GO" id="GO:0006152">
    <property type="term" value="P:purine nucleoside catabolic process"/>
    <property type="evidence" value="ECO:0007669"/>
    <property type="project" value="TreeGrafter"/>
</dbReference>
<dbReference type="Gene3D" id="3.90.245.10">
    <property type="entry name" value="Ribonucleoside hydrolase-like"/>
    <property type="match status" value="1"/>
</dbReference>
<dbReference type="SUPFAM" id="SSF53590">
    <property type="entry name" value="Nucleoside hydrolase"/>
    <property type="match status" value="1"/>
</dbReference>